<dbReference type="EMBL" id="JALJZU010000009">
    <property type="protein sequence ID" value="MCP2010928.1"/>
    <property type="molecule type" value="Genomic_DNA"/>
</dbReference>
<evidence type="ECO:0000313" key="3">
    <source>
        <dbReference type="EMBL" id="MCP2010928.1"/>
    </source>
</evidence>
<accession>A0AA41LBS6</accession>
<keyword evidence="5" id="KW-1185">Reference proteome</keyword>
<dbReference type="EMBL" id="JAHTGR010000040">
    <property type="protein sequence ID" value="MBV6325615.1"/>
    <property type="molecule type" value="Genomic_DNA"/>
</dbReference>
<gene>
    <name evidence="2" type="ORF">KVP70_32385</name>
    <name evidence="3" type="ORF">L1274_004670</name>
</gene>
<dbReference type="Pfam" id="PF00550">
    <property type="entry name" value="PP-binding"/>
    <property type="match status" value="1"/>
</dbReference>
<evidence type="ECO:0000259" key="1">
    <source>
        <dbReference type="PROSITE" id="PS50075"/>
    </source>
</evidence>
<evidence type="ECO:0000313" key="4">
    <source>
        <dbReference type="Proteomes" id="UP001155901"/>
    </source>
</evidence>
<reference evidence="2" key="1">
    <citation type="submission" date="2021-07" db="EMBL/GenBank/DDBJ databases">
        <title>Characterization of violacein-producing bacteria and related species.</title>
        <authorList>
            <person name="Wilson H.S."/>
            <person name="De Leon M.E."/>
        </authorList>
    </citation>
    <scope>NUCLEOTIDE SEQUENCE</scope>
    <source>
        <strain evidence="2">HSC-15S17</strain>
    </source>
</reference>
<dbReference type="InterPro" id="IPR009081">
    <property type="entry name" value="PP-bd_ACP"/>
</dbReference>
<comment type="caution">
    <text evidence="2">The sequence shown here is derived from an EMBL/GenBank/DDBJ whole genome shotgun (WGS) entry which is preliminary data.</text>
</comment>
<dbReference type="Proteomes" id="UP001162889">
    <property type="component" value="Unassembled WGS sequence"/>
</dbReference>
<feature type="domain" description="Carrier" evidence="1">
    <location>
        <begin position="2"/>
        <end position="77"/>
    </location>
</feature>
<dbReference type="Proteomes" id="UP001155901">
    <property type="component" value="Unassembled WGS sequence"/>
</dbReference>
<dbReference type="RefSeq" id="WP_217946521.1">
    <property type="nucleotide sequence ID" value="NZ_JAHTGR010000040.1"/>
</dbReference>
<evidence type="ECO:0000313" key="2">
    <source>
        <dbReference type="EMBL" id="MBV6325615.1"/>
    </source>
</evidence>
<sequence length="91" mass="9709">MSVSNEVMSRFCQDIGLKLDFDAVDPAATLQELGVDSMSLVQLMYTLEDEYGVTIGTQEMLEINTVGALSAMLRQKMAADTSAPSTLAAAS</sequence>
<evidence type="ECO:0000313" key="5">
    <source>
        <dbReference type="Proteomes" id="UP001162889"/>
    </source>
</evidence>
<reference evidence="3" key="2">
    <citation type="submission" date="2022-03" db="EMBL/GenBank/DDBJ databases">
        <title>Genome Encyclopedia of Bacteria and Archaea VI: Functional Genomics of Type Strains.</title>
        <authorList>
            <person name="Whitman W."/>
        </authorList>
    </citation>
    <scope>NUCLEOTIDE SEQUENCE</scope>
    <source>
        <strain evidence="3">HSC-15S17</strain>
    </source>
</reference>
<organism evidence="2 4">
    <name type="scientific">Duganella violaceipulchra</name>
    <dbReference type="NCBI Taxonomy" id="2849652"/>
    <lineage>
        <taxon>Bacteria</taxon>
        <taxon>Pseudomonadati</taxon>
        <taxon>Pseudomonadota</taxon>
        <taxon>Betaproteobacteria</taxon>
        <taxon>Burkholderiales</taxon>
        <taxon>Oxalobacteraceae</taxon>
        <taxon>Telluria group</taxon>
        <taxon>Duganella</taxon>
    </lineage>
</organism>
<proteinExistence type="predicted"/>
<dbReference type="PROSITE" id="PS50075">
    <property type="entry name" value="CARRIER"/>
    <property type="match status" value="1"/>
</dbReference>
<dbReference type="AlphaFoldDB" id="A0AA41LBS6"/>
<name>A0AA41LBS6_9BURK</name>
<protein>
    <submittedName>
        <fullName evidence="2">Acyl carrier protein</fullName>
    </submittedName>
</protein>